<proteinExistence type="inferred from homology"/>
<dbReference type="EMBL" id="CAADRM010000031">
    <property type="protein sequence ID" value="VFU12112.1"/>
    <property type="molecule type" value="Genomic_DNA"/>
</dbReference>
<evidence type="ECO:0000256" key="6">
    <source>
        <dbReference type="ARBA" id="ARBA00023136"/>
    </source>
</evidence>
<evidence type="ECO:0000256" key="5">
    <source>
        <dbReference type="ARBA" id="ARBA00022989"/>
    </source>
</evidence>
<keyword evidence="6 7" id="KW-0472">Membrane</keyword>
<gene>
    <name evidence="8" type="ORF">SCFA_1260004</name>
</gene>
<feature type="transmembrane region" description="Helical" evidence="7">
    <location>
        <begin position="135"/>
        <end position="157"/>
    </location>
</feature>
<accession>A0A485LWJ0</accession>
<feature type="transmembrane region" description="Helical" evidence="7">
    <location>
        <begin position="329"/>
        <end position="350"/>
    </location>
</feature>
<dbReference type="GO" id="GO:0005886">
    <property type="term" value="C:plasma membrane"/>
    <property type="evidence" value="ECO:0007669"/>
    <property type="project" value="UniProtKB-SubCell"/>
</dbReference>
<comment type="subcellular location">
    <subcellularLocation>
        <location evidence="1">Cell membrane</location>
        <topology evidence="1">Multi-pass membrane protein</topology>
    </subcellularLocation>
</comment>
<feature type="transmembrane region" description="Helical" evidence="7">
    <location>
        <begin position="362"/>
        <end position="382"/>
    </location>
</feature>
<evidence type="ECO:0000256" key="7">
    <source>
        <dbReference type="SAM" id="Phobius"/>
    </source>
</evidence>
<evidence type="ECO:0000256" key="1">
    <source>
        <dbReference type="ARBA" id="ARBA00004651"/>
    </source>
</evidence>
<dbReference type="AlphaFoldDB" id="A0A485LWJ0"/>
<protein>
    <submittedName>
        <fullName evidence="8">Protein DVU_0534</fullName>
    </submittedName>
</protein>
<feature type="transmembrane region" description="Helical" evidence="7">
    <location>
        <begin position="26"/>
        <end position="49"/>
    </location>
</feature>
<feature type="transmembrane region" description="Helical" evidence="7">
    <location>
        <begin position="96"/>
        <end position="115"/>
    </location>
</feature>
<feature type="transmembrane region" description="Helical" evidence="7">
    <location>
        <begin position="61"/>
        <end position="89"/>
    </location>
</feature>
<name>A0A485LWJ0_9ZZZZ</name>
<dbReference type="InterPro" id="IPR005614">
    <property type="entry name" value="NrfD-like"/>
</dbReference>
<dbReference type="PANTHER" id="PTHR30074:SF4">
    <property type="entry name" value="NI_FE-HYDROGENASE 2 B-TYPE CYTOCHROME SUBUNIT-RELATED"/>
    <property type="match status" value="1"/>
</dbReference>
<dbReference type="GO" id="GO:0009061">
    <property type="term" value="P:anaerobic respiration"/>
    <property type="evidence" value="ECO:0007669"/>
    <property type="project" value="TreeGrafter"/>
</dbReference>
<feature type="transmembrane region" description="Helical" evidence="7">
    <location>
        <begin position="298"/>
        <end position="317"/>
    </location>
</feature>
<evidence type="ECO:0000313" key="8">
    <source>
        <dbReference type="EMBL" id="VFU12112.1"/>
    </source>
</evidence>
<dbReference type="PANTHER" id="PTHR30074">
    <property type="entry name" value="FORMATE DEHYDROGENASE, NITRATE-INDUCIBLE, CYTOCHROME B556 FDN SUBUNIT"/>
    <property type="match status" value="1"/>
</dbReference>
<feature type="transmembrane region" description="Helical" evidence="7">
    <location>
        <begin position="178"/>
        <end position="205"/>
    </location>
</feature>
<organism evidence="8">
    <name type="scientific">anaerobic digester metagenome</name>
    <dbReference type="NCBI Taxonomy" id="1263854"/>
    <lineage>
        <taxon>unclassified sequences</taxon>
        <taxon>metagenomes</taxon>
        <taxon>ecological metagenomes</taxon>
    </lineage>
</organism>
<sequence length="412" mass="46317">MDTQTTTQTFSLALELKPKRPYFTPFNIITVPVILLGVVLVVMRFALGLGSVTNLSQDFPWGLWIGFDVLVGIAFAGGSYVISFMYYILGKKVYHPIVRVTVLNGFLSYSFYAGALVLDLGRPWNAFNFLIGNEFGVASVMFMVAWHFFLYTLLLLVEFVPAVAEWIGAKRLWKTVNWVNLVAVVLGITIALGHQSGVGGLFLLAKAKIHPLWYSPLIPLLFLVSSMFAGLCMVIFEGSITSRAFRARLSDEMSSTHDSIVVNLAKVSTGIIAVYLVLKVFDLFRGNTWGLLATPFGAWYLLEVVGFVVIPGVLFFSGARKESLPVIKAAAVMAMVGIFINRFNFVFIAYNWTEPVRYYPSWMEIVVTLTVIFTELWVYRWVINRMPVISERPRWAREHGQDRDNNKLSQAV</sequence>
<evidence type="ECO:0000256" key="4">
    <source>
        <dbReference type="ARBA" id="ARBA00022692"/>
    </source>
</evidence>
<keyword evidence="5 7" id="KW-1133">Transmembrane helix</keyword>
<evidence type="ECO:0000256" key="3">
    <source>
        <dbReference type="ARBA" id="ARBA00022475"/>
    </source>
</evidence>
<keyword evidence="3" id="KW-1003">Cell membrane</keyword>
<dbReference type="Pfam" id="PF03916">
    <property type="entry name" value="NrfD"/>
    <property type="match status" value="1"/>
</dbReference>
<evidence type="ECO:0000256" key="2">
    <source>
        <dbReference type="ARBA" id="ARBA00008929"/>
    </source>
</evidence>
<dbReference type="Gene3D" id="1.20.1630.10">
    <property type="entry name" value="Formate dehydrogenase/DMSO reductase domain"/>
    <property type="match status" value="1"/>
</dbReference>
<comment type="similarity">
    <text evidence="2">Belongs to the NrfD family.</text>
</comment>
<feature type="transmembrane region" description="Helical" evidence="7">
    <location>
        <begin position="217"/>
        <end position="240"/>
    </location>
</feature>
<reference evidence="8" key="1">
    <citation type="submission" date="2019-03" db="EMBL/GenBank/DDBJ databases">
        <authorList>
            <person name="Hao L."/>
        </authorList>
    </citation>
    <scope>NUCLEOTIDE SEQUENCE</scope>
</reference>
<feature type="transmembrane region" description="Helical" evidence="7">
    <location>
        <begin position="260"/>
        <end position="278"/>
    </location>
</feature>
<dbReference type="InterPro" id="IPR051817">
    <property type="entry name" value="FDH_cytochrome_b556_subunit"/>
</dbReference>
<keyword evidence="4 7" id="KW-0812">Transmembrane</keyword>